<organism evidence="4 5">
    <name type="scientific">Candidatus Pullichristensenella excrementigallinarum</name>
    <dbReference type="NCBI Taxonomy" id="2840907"/>
    <lineage>
        <taxon>Bacteria</taxon>
        <taxon>Bacillati</taxon>
        <taxon>Bacillota</taxon>
        <taxon>Clostridia</taxon>
        <taxon>Candidatus Pullichristensenella</taxon>
    </lineage>
</organism>
<reference evidence="4" key="2">
    <citation type="journal article" date="2021" name="PeerJ">
        <title>Extensive microbial diversity within the chicken gut microbiome revealed by metagenomics and culture.</title>
        <authorList>
            <person name="Gilroy R."/>
            <person name="Ravi A."/>
            <person name="Getino M."/>
            <person name="Pursley I."/>
            <person name="Horton D.L."/>
            <person name="Alikhan N.F."/>
            <person name="Baker D."/>
            <person name="Gharbi K."/>
            <person name="Hall N."/>
            <person name="Watson M."/>
            <person name="Adriaenssens E.M."/>
            <person name="Foster-Nyarko E."/>
            <person name="Jarju S."/>
            <person name="Secka A."/>
            <person name="Antonio M."/>
            <person name="Oren A."/>
            <person name="Chaudhuri R.R."/>
            <person name="La Ragione R."/>
            <person name="Hildebrand F."/>
            <person name="Pallen M.J."/>
        </authorList>
    </citation>
    <scope>NUCLEOTIDE SEQUENCE</scope>
    <source>
        <strain evidence="4">ChiHcec3-11533</strain>
    </source>
</reference>
<dbReference type="SUPFAM" id="SSF56235">
    <property type="entry name" value="N-terminal nucleophile aminohydrolases (Ntn hydrolases)"/>
    <property type="match status" value="1"/>
</dbReference>
<dbReference type="InterPro" id="IPR029132">
    <property type="entry name" value="CBAH/NAAA_C"/>
</dbReference>
<evidence type="ECO:0000313" key="4">
    <source>
        <dbReference type="EMBL" id="HIU33034.1"/>
    </source>
</evidence>
<dbReference type="PANTHER" id="PTHR35527">
    <property type="entry name" value="CHOLOYLGLYCINE HYDROLASE"/>
    <property type="match status" value="1"/>
</dbReference>
<evidence type="ECO:0000256" key="2">
    <source>
        <dbReference type="ARBA" id="ARBA00022801"/>
    </source>
</evidence>
<dbReference type="Pfam" id="PF02275">
    <property type="entry name" value="CBAH"/>
    <property type="match status" value="1"/>
</dbReference>
<dbReference type="AlphaFoldDB" id="A0A9D1IBP9"/>
<proteinExistence type="inferred from homology"/>
<evidence type="ECO:0000313" key="5">
    <source>
        <dbReference type="Proteomes" id="UP000824072"/>
    </source>
</evidence>
<keyword evidence="2 4" id="KW-0378">Hydrolase</keyword>
<dbReference type="PANTHER" id="PTHR35527:SF2">
    <property type="entry name" value="HYDROLASE"/>
    <property type="match status" value="1"/>
</dbReference>
<dbReference type="Proteomes" id="UP000824072">
    <property type="component" value="Unassembled WGS sequence"/>
</dbReference>
<evidence type="ECO:0000259" key="3">
    <source>
        <dbReference type="Pfam" id="PF02275"/>
    </source>
</evidence>
<comment type="caution">
    <text evidence="4">The sequence shown here is derived from an EMBL/GenBank/DDBJ whole genome shotgun (WGS) entry which is preliminary data.</text>
</comment>
<dbReference type="InterPro" id="IPR029055">
    <property type="entry name" value="Ntn_hydrolases_N"/>
</dbReference>
<evidence type="ECO:0000256" key="1">
    <source>
        <dbReference type="ARBA" id="ARBA00006625"/>
    </source>
</evidence>
<feature type="domain" description="Choloylglycine hydrolase/NAAA C-terminal" evidence="3">
    <location>
        <begin position="15"/>
        <end position="339"/>
    </location>
</feature>
<name>A0A9D1IBP9_9FIRM</name>
<dbReference type="GO" id="GO:0016787">
    <property type="term" value="F:hydrolase activity"/>
    <property type="evidence" value="ECO:0007669"/>
    <property type="project" value="UniProtKB-KW"/>
</dbReference>
<protein>
    <submittedName>
        <fullName evidence="4">Linear amide C-N hydrolase</fullName>
    </submittedName>
</protein>
<gene>
    <name evidence="4" type="ORF">IAB02_00595</name>
</gene>
<dbReference type="InterPro" id="IPR052193">
    <property type="entry name" value="Peptidase_C59"/>
</dbReference>
<accession>A0A9D1IBP9</accession>
<comment type="similarity">
    <text evidence="1">Belongs to the peptidase C59 family.</text>
</comment>
<dbReference type="EMBL" id="DVMU01000014">
    <property type="protein sequence ID" value="HIU33034.1"/>
    <property type="molecule type" value="Genomic_DNA"/>
</dbReference>
<reference evidence="4" key="1">
    <citation type="submission" date="2020-10" db="EMBL/GenBank/DDBJ databases">
        <authorList>
            <person name="Gilroy R."/>
        </authorList>
    </citation>
    <scope>NUCLEOTIDE SEQUENCE</scope>
    <source>
        <strain evidence="4">ChiHcec3-11533</strain>
    </source>
</reference>
<sequence length="364" mass="41318">MDGIKEQLEQCNAGCSALSWKTEDGKHLWGRNFDYNRLAEGSMVTYVPCNTKYYTCGTSLEGNLVAESCRTAAYAAVGMGLMQVPSTPILYEGINEKGLMGGQLYYREFAHYAQTARANTCPLQPPFVVYHFLAQCATVEEVADRLEREFTLTAIPMFGTVPPLHWSFSDRTGESIVIEPDRDGVHIYRRTLGVMTNSPSYLWHRLNLLNYAGIRDLDYDGLELNGERLEQCFSGSGAQGMPGDWSSPSRFVRLAFLREHCVKGKSEEEGIAYMLHLFQSAAFPLGMVRVSDQGHVTQFDKDPIPFDYTVYTSAMCAESLRYYWTTYENQRVQFVDLHHLLAQDRPRQFELGRNADFLCLTEEK</sequence>
<dbReference type="Gene3D" id="3.60.60.10">
    <property type="entry name" value="Penicillin V Acylase, Chain A"/>
    <property type="match status" value="1"/>
</dbReference>